<evidence type="ECO:0000313" key="2">
    <source>
        <dbReference type="Proteomes" id="UP000325081"/>
    </source>
</evidence>
<proteinExistence type="predicted"/>
<name>A0A5A7P233_STRAF</name>
<protein>
    <submittedName>
        <fullName evidence="1">Patatin-like phospholipase domain-containing protein 2</fullName>
    </submittedName>
</protein>
<evidence type="ECO:0000313" key="1">
    <source>
        <dbReference type="EMBL" id="GER26855.1"/>
    </source>
</evidence>
<gene>
    <name evidence="1" type="ORF">STAS_02533</name>
</gene>
<reference evidence="2" key="1">
    <citation type="journal article" date="2019" name="Curr. Biol.">
        <title>Genome Sequence of Striga asiatica Provides Insight into the Evolution of Plant Parasitism.</title>
        <authorList>
            <person name="Yoshida S."/>
            <person name="Kim S."/>
            <person name="Wafula E.K."/>
            <person name="Tanskanen J."/>
            <person name="Kim Y.M."/>
            <person name="Honaas L."/>
            <person name="Yang Z."/>
            <person name="Spallek T."/>
            <person name="Conn C.E."/>
            <person name="Ichihashi Y."/>
            <person name="Cheong K."/>
            <person name="Cui S."/>
            <person name="Der J.P."/>
            <person name="Gundlach H."/>
            <person name="Jiao Y."/>
            <person name="Hori C."/>
            <person name="Ishida J.K."/>
            <person name="Kasahara H."/>
            <person name="Kiba T."/>
            <person name="Kim M.S."/>
            <person name="Koo N."/>
            <person name="Laohavisit A."/>
            <person name="Lee Y.H."/>
            <person name="Lumba S."/>
            <person name="McCourt P."/>
            <person name="Mortimer J.C."/>
            <person name="Mutuku J.M."/>
            <person name="Nomura T."/>
            <person name="Sasaki-Sekimoto Y."/>
            <person name="Seto Y."/>
            <person name="Wang Y."/>
            <person name="Wakatake T."/>
            <person name="Sakakibara H."/>
            <person name="Demura T."/>
            <person name="Yamaguchi S."/>
            <person name="Yoneyama K."/>
            <person name="Manabe R.I."/>
            <person name="Nelson D.C."/>
            <person name="Schulman A.H."/>
            <person name="Timko M.P."/>
            <person name="dePamphilis C.W."/>
            <person name="Choi D."/>
            <person name="Shirasu K."/>
        </authorList>
    </citation>
    <scope>NUCLEOTIDE SEQUENCE [LARGE SCALE GENOMIC DNA]</scope>
    <source>
        <strain evidence="2">cv. UVA1</strain>
    </source>
</reference>
<keyword evidence="2" id="KW-1185">Reference proteome</keyword>
<sequence length="148" mass="16628">MEDFFFSPQQPSSLEQPSIITAALKNTSITSLSAGYFALVPRRNSHRISILCATNRRKQFGIKKFDKLVLESACVMASKLGFLPEPLGLLLRQCVGGDGRRWPWRWEWILERVRAGLVRWVEKEGEGEIGDGGHLGNLWVGWLVVCSG</sequence>
<dbReference type="AlphaFoldDB" id="A0A5A7P233"/>
<organism evidence="1 2">
    <name type="scientific">Striga asiatica</name>
    <name type="common">Asiatic witchweed</name>
    <name type="synonym">Buchnera asiatica</name>
    <dbReference type="NCBI Taxonomy" id="4170"/>
    <lineage>
        <taxon>Eukaryota</taxon>
        <taxon>Viridiplantae</taxon>
        <taxon>Streptophyta</taxon>
        <taxon>Embryophyta</taxon>
        <taxon>Tracheophyta</taxon>
        <taxon>Spermatophyta</taxon>
        <taxon>Magnoliopsida</taxon>
        <taxon>eudicotyledons</taxon>
        <taxon>Gunneridae</taxon>
        <taxon>Pentapetalae</taxon>
        <taxon>asterids</taxon>
        <taxon>lamiids</taxon>
        <taxon>Lamiales</taxon>
        <taxon>Orobanchaceae</taxon>
        <taxon>Buchnereae</taxon>
        <taxon>Striga</taxon>
    </lineage>
</organism>
<accession>A0A5A7P233</accession>
<dbReference type="EMBL" id="BKCP01001225">
    <property type="protein sequence ID" value="GER26855.1"/>
    <property type="molecule type" value="Genomic_DNA"/>
</dbReference>
<dbReference type="Proteomes" id="UP000325081">
    <property type="component" value="Unassembled WGS sequence"/>
</dbReference>
<comment type="caution">
    <text evidence="1">The sequence shown here is derived from an EMBL/GenBank/DDBJ whole genome shotgun (WGS) entry which is preliminary data.</text>
</comment>